<dbReference type="Gene3D" id="3.30.450.40">
    <property type="match status" value="1"/>
</dbReference>
<dbReference type="InterPro" id="IPR000014">
    <property type="entry name" value="PAS"/>
</dbReference>
<organism evidence="4 5">
    <name type="scientific">Helicovermis profundi</name>
    <dbReference type="NCBI Taxonomy" id="3065157"/>
    <lineage>
        <taxon>Bacteria</taxon>
        <taxon>Bacillati</taxon>
        <taxon>Bacillota</taxon>
        <taxon>Clostridia</taxon>
        <taxon>Helicovermis</taxon>
    </lineage>
</organism>
<dbReference type="Pfam" id="PF01590">
    <property type="entry name" value="GAF"/>
    <property type="match status" value="1"/>
</dbReference>
<feature type="domain" description="PAS" evidence="1">
    <location>
        <begin position="27"/>
        <end position="78"/>
    </location>
</feature>
<dbReference type="PANTHER" id="PTHR45138">
    <property type="entry name" value="REGULATORY COMPONENTS OF SENSORY TRANSDUCTION SYSTEM"/>
    <property type="match status" value="1"/>
</dbReference>
<reference evidence="4 5" key="1">
    <citation type="submission" date="2023-08" db="EMBL/GenBank/DDBJ databases">
        <title>Helicovermis profunda gen. nov., sp. nov., a novel mesophilic, fermentative bacterium within the Bacillota from a deep-sea hydrothermal vent chimney.</title>
        <authorList>
            <person name="Miyazaki U."/>
            <person name="Mizutani D."/>
            <person name="Hashimoto Y."/>
            <person name="Tame A."/>
            <person name="Sawayama S."/>
            <person name="Miyazaki J."/>
            <person name="Takai K."/>
            <person name="Nakagawa S."/>
        </authorList>
    </citation>
    <scope>NUCLEOTIDE SEQUENCE [LARGE SCALE GENOMIC DNA]</scope>
    <source>
        <strain evidence="4 5">S502</strain>
    </source>
</reference>
<dbReference type="PROSITE" id="PS50112">
    <property type="entry name" value="PAS"/>
    <property type="match status" value="1"/>
</dbReference>
<evidence type="ECO:0000313" key="4">
    <source>
        <dbReference type="EMBL" id="BEP27912.1"/>
    </source>
</evidence>
<gene>
    <name evidence="4" type="ORF">HLPR_02430</name>
</gene>
<dbReference type="InterPro" id="IPR029016">
    <property type="entry name" value="GAF-like_dom_sf"/>
</dbReference>
<accession>A0AAU9E846</accession>
<proteinExistence type="predicted"/>
<dbReference type="InterPro" id="IPR043128">
    <property type="entry name" value="Rev_trsase/Diguanyl_cyclase"/>
</dbReference>
<dbReference type="SMART" id="SM00267">
    <property type="entry name" value="GGDEF"/>
    <property type="match status" value="1"/>
</dbReference>
<dbReference type="SUPFAM" id="SSF55073">
    <property type="entry name" value="Nucleotide cyclase"/>
    <property type="match status" value="1"/>
</dbReference>
<dbReference type="AlphaFoldDB" id="A0AAU9E846"/>
<dbReference type="SUPFAM" id="SSF55781">
    <property type="entry name" value="GAF domain-like"/>
    <property type="match status" value="1"/>
</dbReference>
<dbReference type="InterPro" id="IPR000700">
    <property type="entry name" value="PAS-assoc_C"/>
</dbReference>
<evidence type="ECO:0000259" key="1">
    <source>
        <dbReference type="PROSITE" id="PS50112"/>
    </source>
</evidence>
<dbReference type="InterPro" id="IPR000160">
    <property type="entry name" value="GGDEF_dom"/>
</dbReference>
<name>A0AAU9E846_9FIRM</name>
<dbReference type="NCBIfam" id="TIGR00229">
    <property type="entry name" value="sensory_box"/>
    <property type="match status" value="1"/>
</dbReference>
<dbReference type="InterPro" id="IPR050469">
    <property type="entry name" value="Diguanylate_Cyclase"/>
</dbReference>
<dbReference type="InterPro" id="IPR013767">
    <property type="entry name" value="PAS_fold"/>
</dbReference>
<dbReference type="PROSITE" id="PS50887">
    <property type="entry name" value="GGDEF"/>
    <property type="match status" value="1"/>
</dbReference>
<dbReference type="CDD" id="cd00130">
    <property type="entry name" value="PAS"/>
    <property type="match status" value="1"/>
</dbReference>
<evidence type="ECO:0000259" key="2">
    <source>
        <dbReference type="PROSITE" id="PS50113"/>
    </source>
</evidence>
<dbReference type="GO" id="GO:1902201">
    <property type="term" value="P:negative regulation of bacterial-type flagellum-dependent cell motility"/>
    <property type="evidence" value="ECO:0007669"/>
    <property type="project" value="TreeGrafter"/>
</dbReference>
<dbReference type="GO" id="GO:0005886">
    <property type="term" value="C:plasma membrane"/>
    <property type="evidence" value="ECO:0007669"/>
    <property type="project" value="TreeGrafter"/>
</dbReference>
<dbReference type="NCBIfam" id="TIGR00254">
    <property type="entry name" value="GGDEF"/>
    <property type="match status" value="1"/>
</dbReference>
<dbReference type="SMART" id="SM00091">
    <property type="entry name" value="PAS"/>
    <property type="match status" value="1"/>
</dbReference>
<feature type="domain" description="GGDEF" evidence="3">
    <location>
        <begin position="357"/>
        <end position="481"/>
    </location>
</feature>
<protein>
    <recommendedName>
        <fullName evidence="6">Diguanylate cyclase</fullName>
    </recommendedName>
</protein>
<dbReference type="Proteomes" id="UP001321786">
    <property type="component" value="Chromosome"/>
</dbReference>
<dbReference type="InterPro" id="IPR035965">
    <property type="entry name" value="PAS-like_dom_sf"/>
</dbReference>
<evidence type="ECO:0008006" key="6">
    <source>
        <dbReference type="Google" id="ProtNLM"/>
    </source>
</evidence>
<dbReference type="KEGG" id="hprf:HLPR_02430"/>
<dbReference type="Pfam" id="PF00990">
    <property type="entry name" value="GGDEF"/>
    <property type="match status" value="1"/>
</dbReference>
<dbReference type="SUPFAM" id="SSF55785">
    <property type="entry name" value="PYP-like sensor domain (PAS domain)"/>
    <property type="match status" value="1"/>
</dbReference>
<dbReference type="RefSeq" id="WP_338536272.1">
    <property type="nucleotide sequence ID" value="NZ_AP028654.1"/>
</dbReference>
<dbReference type="Gene3D" id="3.30.70.270">
    <property type="match status" value="1"/>
</dbReference>
<evidence type="ECO:0000259" key="3">
    <source>
        <dbReference type="PROSITE" id="PS50887"/>
    </source>
</evidence>
<keyword evidence="5" id="KW-1185">Reference proteome</keyword>
<dbReference type="GO" id="GO:0043709">
    <property type="term" value="P:cell adhesion involved in single-species biofilm formation"/>
    <property type="evidence" value="ECO:0007669"/>
    <property type="project" value="TreeGrafter"/>
</dbReference>
<feature type="domain" description="PAC" evidence="2">
    <location>
        <begin position="100"/>
        <end position="152"/>
    </location>
</feature>
<dbReference type="InterPro" id="IPR029787">
    <property type="entry name" value="Nucleotide_cyclase"/>
</dbReference>
<dbReference type="EMBL" id="AP028654">
    <property type="protein sequence ID" value="BEP27912.1"/>
    <property type="molecule type" value="Genomic_DNA"/>
</dbReference>
<dbReference type="CDD" id="cd01949">
    <property type="entry name" value="GGDEF"/>
    <property type="match status" value="1"/>
</dbReference>
<dbReference type="GO" id="GO:0052621">
    <property type="term" value="F:diguanylate cyclase activity"/>
    <property type="evidence" value="ECO:0007669"/>
    <property type="project" value="TreeGrafter"/>
</dbReference>
<dbReference type="InterPro" id="IPR003018">
    <property type="entry name" value="GAF"/>
</dbReference>
<dbReference type="PROSITE" id="PS50113">
    <property type="entry name" value="PAC"/>
    <property type="match status" value="1"/>
</dbReference>
<sequence>MITNSNIYEKVNNDIKKIQETISITTDLSFLVSLIDTVPSPLYFKDNKGVYRYCNESFAEFFGKSKKDIIGKNVYELLIDSEAIVHKLIDNELLSEKGKELYEDKITYKDGSLHDVLFYKSSFVNDVDEIVGLVGLMVDITKQRKKEEKIEKLLKIKAAMLEINQIMLNVNNMEDLFEIILKKIVKIISASDYGTVFLNKNDKFYNIASVGYNDNLLNNFYLDKEKLFLYKSTDGKMDECKISNNIKGIKDLVFPKFEKENSEFYNISSVLSAPIIVDKELIAIINIDSIYNNIFDNHDLELMKLVKFQIEVAIKNFMLYEEVVNLSKYDKLTGVFSRRYLEEHVDHIVKKSSRYKEKFLFVVFDLNDLKIINDKYGHASGDKAINKFVKLINEVIRKSDIFARFGGDEFIGVFFESNKKLLNGKFIDLQKNIYKNCSEYSCNFSYGISEYPKDGETYEELFNSADKKMYKNKKKMKRKVK</sequence>
<evidence type="ECO:0000313" key="5">
    <source>
        <dbReference type="Proteomes" id="UP001321786"/>
    </source>
</evidence>
<dbReference type="PANTHER" id="PTHR45138:SF6">
    <property type="entry name" value="DIGUANYLATE CYCLASE DGCN"/>
    <property type="match status" value="1"/>
</dbReference>
<dbReference type="Pfam" id="PF00989">
    <property type="entry name" value="PAS"/>
    <property type="match status" value="1"/>
</dbReference>
<dbReference type="GO" id="GO:0006355">
    <property type="term" value="P:regulation of DNA-templated transcription"/>
    <property type="evidence" value="ECO:0007669"/>
    <property type="project" value="InterPro"/>
</dbReference>
<dbReference type="Gene3D" id="3.30.450.20">
    <property type="entry name" value="PAS domain"/>
    <property type="match status" value="1"/>
</dbReference>